<evidence type="ECO:0000256" key="1">
    <source>
        <dbReference type="ARBA" id="ARBA00004370"/>
    </source>
</evidence>
<feature type="transmembrane region" description="Helical" evidence="7">
    <location>
        <begin position="228"/>
        <end position="248"/>
    </location>
</feature>
<evidence type="ECO:0000259" key="8">
    <source>
        <dbReference type="PROSITE" id="PS50262"/>
    </source>
</evidence>
<dbReference type="Pfam" id="PF00001">
    <property type="entry name" value="7tm_1"/>
    <property type="match status" value="1"/>
</dbReference>
<dbReference type="RefSeq" id="XP_009024046.1">
    <property type="nucleotide sequence ID" value="XM_009025798.1"/>
</dbReference>
<keyword evidence="5" id="KW-0675">Receptor</keyword>
<dbReference type="GeneID" id="20206356"/>
<evidence type="ECO:0000313" key="10">
    <source>
        <dbReference type="EnsemblMetazoa" id="HelroP177651"/>
    </source>
</evidence>
<dbReference type="EMBL" id="AMQM01006116">
    <property type="status" value="NOT_ANNOTATED_CDS"/>
    <property type="molecule type" value="Genomic_DNA"/>
</dbReference>
<name>T1FC07_HELRO</name>
<feature type="region of interest" description="Disordered" evidence="6">
    <location>
        <begin position="71"/>
        <end position="98"/>
    </location>
</feature>
<dbReference type="PANTHER" id="PTHR46641">
    <property type="entry name" value="FMRFAMIDE RECEPTOR-RELATED"/>
    <property type="match status" value="1"/>
</dbReference>
<dbReference type="EnsemblMetazoa" id="HelroT177651">
    <property type="protein sequence ID" value="HelroP177651"/>
    <property type="gene ID" value="HelroG177651"/>
</dbReference>
<proteinExistence type="inferred from homology"/>
<dbReference type="InParanoid" id="T1FC07"/>
<keyword evidence="5" id="KW-0297">G-protein coupled receptor</keyword>
<reference evidence="10" key="3">
    <citation type="submission" date="2015-06" db="UniProtKB">
        <authorList>
            <consortium name="EnsemblMetazoa"/>
        </authorList>
    </citation>
    <scope>IDENTIFICATION</scope>
</reference>
<dbReference type="GO" id="GO:0004930">
    <property type="term" value="F:G protein-coupled receptor activity"/>
    <property type="evidence" value="ECO:0007669"/>
    <property type="project" value="UniProtKB-KW"/>
</dbReference>
<keyword evidence="3 7" id="KW-1133">Transmembrane helix</keyword>
<gene>
    <name evidence="10" type="primary">20206356</name>
    <name evidence="9" type="ORF">HELRODRAFT_177651</name>
</gene>
<dbReference type="Gene3D" id="1.20.1070.10">
    <property type="entry name" value="Rhodopsin 7-helix transmembrane proteins"/>
    <property type="match status" value="1"/>
</dbReference>
<dbReference type="PROSITE" id="PS50262">
    <property type="entry name" value="G_PROTEIN_RECEP_F1_2"/>
    <property type="match status" value="1"/>
</dbReference>
<feature type="transmembrane region" description="Helical" evidence="7">
    <location>
        <begin position="188"/>
        <end position="207"/>
    </location>
</feature>
<dbReference type="GO" id="GO:0016020">
    <property type="term" value="C:membrane"/>
    <property type="evidence" value="ECO:0007669"/>
    <property type="project" value="UniProtKB-SubCell"/>
</dbReference>
<evidence type="ECO:0000256" key="5">
    <source>
        <dbReference type="RuleBase" id="RU000688"/>
    </source>
</evidence>
<dbReference type="SUPFAM" id="SSF81321">
    <property type="entry name" value="Family A G protein-coupled receptor-like"/>
    <property type="match status" value="1"/>
</dbReference>
<comment type="subcellular location">
    <subcellularLocation>
        <location evidence="1">Membrane</location>
    </subcellularLocation>
</comment>
<dbReference type="EMBL" id="KB097269">
    <property type="protein sequence ID" value="ESN97980.1"/>
    <property type="molecule type" value="Genomic_DNA"/>
</dbReference>
<dbReference type="HOGENOM" id="CLU_925240_0_0_1"/>
<evidence type="ECO:0000256" key="6">
    <source>
        <dbReference type="SAM" id="MobiDB-lite"/>
    </source>
</evidence>
<dbReference type="PRINTS" id="PR00237">
    <property type="entry name" value="GPCRRHODOPSN"/>
</dbReference>
<evidence type="ECO:0000313" key="11">
    <source>
        <dbReference type="Proteomes" id="UP000015101"/>
    </source>
</evidence>
<dbReference type="CTD" id="20206356"/>
<evidence type="ECO:0000256" key="7">
    <source>
        <dbReference type="SAM" id="Phobius"/>
    </source>
</evidence>
<feature type="compositionally biased region" description="Polar residues" evidence="6">
    <location>
        <begin position="74"/>
        <end position="98"/>
    </location>
</feature>
<dbReference type="KEGG" id="hro:HELRODRAFT_177651"/>
<feature type="transmembrane region" description="Helical" evidence="7">
    <location>
        <begin position="112"/>
        <end position="136"/>
    </location>
</feature>
<keyword evidence="5" id="KW-0807">Transducer</keyword>
<keyword evidence="2 5" id="KW-0812">Transmembrane</keyword>
<reference evidence="9 11" key="2">
    <citation type="journal article" date="2013" name="Nature">
        <title>Insights into bilaterian evolution from three spiralian genomes.</title>
        <authorList>
            <person name="Simakov O."/>
            <person name="Marletaz F."/>
            <person name="Cho S.J."/>
            <person name="Edsinger-Gonzales E."/>
            <person name="Havlak P."/>
            <person name="Hellsten U."/>
            <person name="Kuo D.H."/>
            <person name="Larsson T."/>
            <person name="Lv J."/>
            <person name="Arendt D."/>
            <person name="Savage R."/>
            <person name="Osoegawa K."/>
            <person name="de Jong P."/>
            <person name="Grimwood J."/>
            <person name="Chapman J.A."/>
            <person name="Shapiro H."/>
            <person name="Aerts A."/>
            <person name="Otillar R.P."/>
            <person name="Terry A.Y."/>
            <person name="Boore J.L."/>
            <person name="Grigoriev I.V."/>
            <person name="Lindberg D.R."/>
            <person name="Seaver E.C."/>
            <person name="Weisblat D.A."/>
            <person name="Putnam N.H."/>
            <person name="Rokhsar D.S."/>
        </authorList>
    </citation>
    <scope>NUCLEOTIDE SEQUENCE</scope>
</reference>
<evidence type="ECO:0000256" key="2">
    <source>
        <dbReference type="ARBA" id="ARBA00022692"/>
    </source>
</evidence>
<sequence>MYSFLTQTTHSSARSKNVKTLLNLQSASVLTDSCENPANKTFQQLVLQVLRYKIEEIEYLNKFRFHPNNDTKNETTNIRGSQITKDVNAHSNKSSNNRTDGYLSEKHVDKFISVYIFPIIFFSGVIGNLLSLFVLLGKKMRKNSSSTYLSALTVVDALVLTFAYMIPWIENFGFVFENVSIFTCIGRYFLAGFLSNFSVWLIVAVTVERFIAVCFPLKAVAMCRKGNALKVIAALLVFFSALNIYDLWTTKLIDFYDQKSKIHYLQNAVLQKRNLKKFQTTLSYKSSLRRDSKKQLNATSN</sequence>
<dbReference type="Proteomes" id="UP000015101">
    <property type="component" value="Unassembled WGS sequence"/>
</dbReference>
<comment type="similarity">
    <text evidence="5">Belongs to the G-protein coupled receptor 1 family.</text>
</comment>
<dbReference type="InterPro" id="IPR052954">
    <property type="entry name" value="GPCR-Ligand_Int"/>
</dbReference>
<feature type="transmembrane region" description="Helical" evidence="7">
    <location>
        <begin position="148"/>
        <end position="168"/>
    </location>
</feature>
<keyword evidence="4 7" id="KW-0472">Membrane</keyword>
<keyword evidence="11" id="KW-1185">Reference proteome</keyword>
<dbReference type="PROSITE" id="PS00237">
    <property type="entry name" value="G_PROTEIN_RECEP_F1_1"/>
    <property type="match status" value="1"/>
</dbReference>
<dbReference type="eggNOG" id="KOG3656">
    <property type="taxonomic scope" value="Eukaryota"/>
</dbReference>
<dbReference type="InterPro" id="IPR000276">
    <property type="entry name" value="GPCR_Rhodpsn"/>
</dbReference>
<dbReference type="PANTHER" id="PTHR46641:SF25">
    <property type="entry name" value="CNMAMIDE RECEPTOR-RELATED"/>
    <property type="match status" value="1"/>
</dbReference>
<dbReference type="OrthoDB" id="9990906at2759"/>
<evidence type="ECO:0000256" key="4">
    <source>
        <dbReference type="ARBA" id="ARBA00023136"/>
    </source>
</evidence>
<evidence type="ECO:0000313" key="9">
    <source>
        <dbReference type="EMBL" id="ESN97980.1"/>
    </source>
</evidence>
<evidence type="ECO:0000256" key="3">
    <source>
        <dbReference type="ARBA" id="ARBA00022989"/>
    </source>
</evidence>
<organism evidence="10 11">
    <name type="scientific">Helobdella robusta</name>
    <name type="common">Californian leech</name>
    <dbReference type="NCBI Taxonomy" id="6412"/>
    <lineage>
        <taxon>Eukaryota</taxon>
        <taxon>Metazoa</taxon>
        <taxon>Spiralia</taxon>
        <taxon>Lophotrochozoa</taxon>
        <taxon>Annelida</taxon>
        <taxon>Clitellata</taxon>
        <taxon>Hirudinea</taxon>
        <taxon>Rhynchobdellida</taxon>
        <taxon>Glossiphoniidae</taxon>
        <taxon>Helobdella</taxon>
    </lineage>
</organism>
<reference evidence="11" key="1">
    <citation type="submission" date="2012-12" db="EMBL/GenBank/DDBJ databases">
        <authorList>
            <person name="Hellsten U."/>
            <person name="Grimwood J."/>
            <person name="Chapman J.A."/>
            <person name="Shapiro H."/>
            <person name="Aerts A."/>
            <person name="Otillar R.P."/>
            <person name="Terry A.Y."/>
            <person name="Boore J.L."/>
            <person name="Simakov O."/>
            <person name="Marletaz F."/>
            <person name="Cho S.-J."/>
            <person name="Edsinger-Gonzales E."/>
            <person name="Havlak P."/>
            <person name="Kuo D.-H."/>
            <person name="Larsson T."/>
            <person name="Lv J."/>
            <person name="Arendt D."/>
            <person name="Savage R."/>
            <person name="Osoegawa K."/>
            <person name="de Jong P."/>
            <person name="Lindberg D.R."/>
            <person name="Seaver E.C."/>
            <person name="Weisblat D.A."/>
            <person name="Putnam N.H."/>
            <person name="Grigoriev I.V."/>
            <person name="Rokhsar D.S."/>
        </authorList>
    </citation>
    <scope>NUCLEOTIDE SEQUENCE</scope>
</reference>
<feature type="domain" description="G-protein coupled receptors family 1 profile" evidence="8">
    <location>
        <begin position="127"/>
        <end position="238"/>
    </location>
</feature>
<accession>T1FC07</accession>
<protein>
    <recommendedName>
        <fullName evidence="8">G-protein coupled receptors family 1 profile domain-containing protein</fullName>
    </recommendedName>
</protein>
<dbReference type="InterPro" id="IPR017452">
    <property type="entry name" value="GPCR_Rhodpsn_7TM"/>
</dbReference>
<dbReference type="AlphaFoldDB" id="T1FC07"/>